<dbReference type="Proteomes" id="UP001596461">
    <property type="component" value="Unassembled WGS sequence"/>
</dbReference>
<evidence type="ECO:0000313" key="2">
    <source>
        <dbReference type="EMBL" id="MFC7068097.1"/>
    </source>
</evidence>
<proteinExistence type="predicted"/>
<evidence type="ECO:0000313" key="3">
    <source>
        <dbReference type="Proteomes" id="UP001596461"/>
    </source>
</evidence>
<accession>A0ABD5W839</accession>
<gene>
    <name evidence="2" type="ORF">ACFQL9_00450</name>
</gene>
<dbReference type="GeneID" id="81126726"/>
<dbReference type="RefSeq" id="WP_284031768.1">
    <property type="nucleotide sequence ID" value="NZ_CP126154.1"/>
</dbReference>
<name>A0ABD5W839_9EURY</name>
<keyword evidence="3" id="KW-1185">Reference proteome</keyword>
<sequence>MEIGLVSCTKSKRAEPAAPGELYDTSTLFNKSSQYAKSHHDRWLILSAKHHVLDPDGPPIDPYDETLTDFGVEKRRTWAARVHDQLDQRRLIREDVELVFHAGKAYYGELLPLLDDTPVSVSIPTEGLQIGQTLAWYNEHQ</sequence>
<dbReference type="AlphaFoldDB" id="A0ABD5W839"/>
<dbReference type="Pfam" id="PF21818">
    <property type="entry name" value="DUF6884"/>
    <property type="match status" value="1"/>
</dbReference>
<dbReference type="EMBL" id="JBHTAH010000001">
    <property type="protein sequence ID" value="MFC7068097.1"/>
    <property type="molecule type" value="Genomic_DNA"/>
</dbReference>
<evidence type="ECO:0000259" key="1">
    <source>
        <dbReference type="Pfam" id="PF21818"/>
    </source>
</evidence>
<dbReference type="InterPro" id="IPR049251">
    <property type="entry name" value="DUF6884"/>
</dbReference>
<comment type="caution">
    <text evidence="2">The sequence shown here is derived from an EMBL/GenBank/DDBJ whole genome shotgun (WGS) entry which is preliminary data.</text>
</comment>
<protein>
    <submittedName>
        <fullName evidence="2">DUF6884 domain-containing protein</fullName>
    </submittedName>
</protein>
<feature type="domain" description="DUF6884" evidence="1">
    <location>
        <begin position="3"/>
        <end position="139"/>
    </location>
</feature>
<reference evidence="2 3" key="1">
    <citation type="journal article" date="2019" name="Int. J. Syst. Evol. Microbiol.">
        <title>The Global Catalogue of Microorganisms (GCM) 10K type strain sequencing project: providing services to taxonomists for standard genome sequencing and annotation.</title>
        <authorList>
            <consortium name="The Broad Institute Genomics Platform"/>
            <consortium name="The Broad Institute Genome Sequencing Center for Infectious Disease"/>
            <person name="Wu L."/>
            <person name="Ma J."/>
        </authorList>
    </citation>
    <scope>NUCLEOTIDE SEQUENCE [LARGE SCALE GENOMIC DNA]</scope>
    <source>
        <strain evidence="2 3">DT31</strain>
    </source>
</reference>
<organism evidence="2 3">
    <name type="scientific">Halobaculum lipolyticum</name>
    <dbReference type="NCBI Taxonomy" id="3032001"/>
    <lineage>
        <taxon>Archaea</taxon>
        <taxon>Methanobacteriati</taxon>
        <taxon>Methanobacteriota</taxon>
        <taxon>Stenosarchaea group</taxon>
        <taxon>Halobacteria</taxon>
        <taxon>Halobacteriales</taxon>
        <taxon>Haloferacaceae</taxon>
        <taxon>Halobaculum</taxon>
    </lineage>
</organism>